<accession>A0A6N3HL76</accession>
<name>A0A6N3HL76_CLOSY</name>
<protein>
    <recommendedName>
        <fullName evidence="2">DUF4355 domain-containing protein</fullName>
    </recommendedName>
</protein>
<evidence type="ECO:0000313" key="1">
    <source>
        <dbReference type="EMBL" id="VYU77412.1"/>
    </source>
</evidence>
<organism evidence="1">
    <name type="scientific">Clostridium symbiosum</name>
    <name type="common">Bacteroides symbiosus</name>
    <dbReference type="NCBI Taxonomy" id="1512"/>
    <lineage>
        <taxon>Bacteria</taxon>
        <taxon>Bacillati</taxon>
        <taxon>Bacillota</taxon>
        <taxon>Clostridia</taxon>
        <taxon>Lachnospirales</taxon>
        <taxon>Lachnospiraceae</taxon>
        <taxon>Otoolea</taxon>
    </lineage>
</organism>
<reference evidence="1" key="1">
    <citation type="submission" date="2019-11" db="EMBL/GenBank/DDBJ databases">
        <authorList>
            <person name="Feng L."/>
        </authorList>
    </citation>
    <scope>NUCLEOTIDE SEQUENCE</scope>
    <source>
        <strain evidence="1">CsymbiosumLFYP84</strain>
    </source>
</reference>
<dbReference type="EMBL" id="CACRUA010000062">
    <property type="protein sequence ID" value="VYU77412.1"/>
    <property type="molecule type" value="Genomic_DNA"/>
</dbReference>
<proteinExistence type="predicted"/>
<evidence type="ECO:0008006" key="2">
    <source>
        <dbReference type="Google" id="ProtNLM"/>
    </source>
</evidence>
<gene>
    <name evidence="1" type="ORF">CSLFYP84_03970</name>
</gene>
<dbReference type="InterPro" id="IPR025580">
    <property type="entry name" value="Gp46"/>
</dbReference>
<sequence>MAEFTPITTQEDFDKAIGERLKRERETVKKEYAGYLSPEDEKKKYEGYLSPAAEKEKYKGYLTPEEAAEKEKAIKGYEANSVKMRIAHEVGIPYELADRLTGENEEALRKDAEGLIKIMGSQAHKVPPLKSTEPPAADTKTAAFKSMLDNMKGE</sequence>
<dbReference type="RefSeq" id="WP_021642726.1">
    <property type="nucleotide sequence ID" value="NZ_CACRUA010000062.1"/>
</dbReference>
<dbReference type="Pfam" id="PF14265">
    <property type="entry name" value="DUF4355"/>
    <property type="match status" value="1"/>
</dbReference>
<dbReference type="AlphaFoldDB" id="A0A6N3HL76"/>